<keyword evidence="2" id="KW-0378">Hydrolase</keyword>
<gene>
    <name evidence="2" type="ORF">PZE19_25480</name>
</gene>
<proteinExistence type="predicted"/>
<accession>A0ABT6FHV8</accession>
<dbReference type="InterPro" id="IPR029058">
    <property type="entry name" value="AB_hydrolase_fold"/>
</dbReference>
<organism evidence="2 3">
    <name type="scientific">Paludisphaera mucosa</name>
    <dbReference type="NCBI Taxonomy" id="3030827"/>
    <lineage>
        <taxon>Bacteria</taxon>
        <taxon>Pseudomonadati</taxon>
        <taxon>Planctomycetota</taxon>
        <taxon>Planctomycetia</taxon>
        <taxon>Isosphaerales</taxon>
        <taxon>Isosphaeraceae</taxon>
        <taxon>Paludisphaera</taxon>
    </lineage>
</organism>
<evidence type="ECO:0000259" key="1">
    <source>
        <dbReference type="Pfam" id="PF00561"/>
    </source>
</evidence>
<dbReference type="EMBL" id="JARRAG010000002">
    <property type="protein sequence ID" value="MDG3007130.1"/>
    <property type="molecule type" value="Genomic_DNA"/>
</dbReference>
<feature type="domain" description="AB hydrolase-1" evidence="1">
    <location>
        <begin position="6"/>
        <end position="236"/>
    </location>
</feature>
<dbReference type="InterPro" id="IPR000073">
    <property type="entry name" value="AB_hydrolase_1"/>
</dbReference>
<dbReference type="Gene3D" id="3.40.50.1820">
    <property type="entry name" value="alpha/beta hydrolase"/>
    <property type="match status" value="1"/>
</dbReference>
<sequence length="255" mass="27995">MGVGDPLIVVPGMAGGWRLTRPLLRRLAQHRQVITYSLRGDLTHGRGPLGASRTPYVEIGQHAADLAGLIERLGLERPSILGVSFGGAVALELAVEQPRLLDSLIVQGIESRFRATTASGIVRNVLERYALPPNSPFINQFLNLLYAKKPEPGPQADFVVERIWETPQAVMAQRLGQLEQFDVTDRLWRLDVPTLVLAGSKDAIIPASRQKRLASEISNARFETIEGAGHIGFVTHADQMARQVHAHFQRVKAAV</sequence>
<keyword evidence="3" id="KW-1185">Reference proteome</keyword>
<evidence type="ECO:0000313" key="3">
    <source>
        <dbReference type="Proteomes" id="UP001216907"/>
    </source>
</evidence>
<dbReference type="PANTHER" id="PTHR43433">
    <property type="entry name" value="HYDROLASE, ALPHA/BETA FOLD FAMILY PROTEIN"/>
    <property type="match status" value="1"/>
</dbReference>
<dbReference type="InterPro" id="IPR050471">
    <property type="entry name" value="AB_hydrolase"/>
</dbReference>
<dbReference type="Pfam" id="PF00561">
    <property type="entry name" value="Abhydrolase_1"/>
    <property type="match status" value="1"/>
</dbReference>
<dbReference type="PRINTS" id="PR00111">
    <property type="entry name" value="ABHYDROLASE"/>
</dbReference>
<comment type="caution">
    <text evidence="2">The sequence shown here is derived from an EMBL/GenBank/DDBJ whole genome shotgun (WGS) entry which is preliminary data.</text>
</comment>
<dbReference type="Proteomes" id="UP001216907">
    <property type="component" value="Unassembled WGS sequence"/>
</dbReference>
<dbReference type="SUPFAM" id="SSF53474">
    <property type="entry name" value="alpha/beta-Hydrolases"/>
    <property type="match status" value="1"/>
</dbReference>
<dbReference type="GO" id="GO:0016787">
    <property type="term" value="F:hydrolase activity"/>
    <property type="evidence" value="ECO:0007669"/>
    <property type="project" value="UniProtKB-KW"/>
</dbReference>
<dbReference type="PANTHER" id="PTHR43433:SF1">
    <property type="entry name" value="BLL5160 PROTEIN"/>
    <property type="match status" value="1"/>
</dbReference>
<dbReference type="RefSeq" id="WP_277863419.1">
    <property type="nucleotide sequence ID" value="NZ_JARRAG010000002.1"/>
</dbReference>
<protein>
    <submittedName>
        <fullName evidence="2">Alpha/beta fold hydrolase</fullName>
    </submittedName>
</protein>
<name>A0ABT6FHV8_9BACT</name>
<evidence type="ECO:0000313" key="2">
    <source>
        <dbReference type="EMBL" id="MDG3007130.1"/>
    </source>
</evidence>
<reference evidence="2 3" key="1">
    <citation type="submission" date="2023-03" db="EMBL/GenBank/DDBJ databases">
        <title>Paludisphaera mucosa sp. nov. a novel planctomycete from northern fen.</title>
        <authorList>
            <person name="Ivanova A."/>
        </authorList>
    </citation>
    <scope>NUCLEOTIDE SEQUENCE [LARGE SCALE GENOMIC DNA]</scope>
    <source>
        <strain evidence="2 3">Pla2</strain>
    </source>
</reference>